<evidence type="ECO:0000313" key="2">
    <source>
        <dbReference type="EMBL" id="MPN42217.1"/>
    </source>
</evidence>
<dbReference type="AlphaFoldDB" id="A0A645HTD1"/>
<evidence type="ECO:0000259" key="1">
    <source>
        <dbReference type="Pfam" id="PF00849"/>
    </source>
</evidence>
<accession>A0A645HTD1</accession>
<feature type="domain" description="Pseudouridine synthase RsuA/RluA-like" evidence="1">
    <location>
        <begin position="23"/>
        <end position="146"/>
    </location>
</feature>
<gene>
    <name evidence="2" type="primary">rluC_18</name>
    <name evidence="2" type="ORF">SDC9_189773</name>
</gene>
<name>A0A645HTD1_9ZZZZ</name>
<sequence>MYLDGDCVVVDKHAGVETEGELLGELESLFESVFPVHRLDANTEGLVLFARTEEAAARYEELFFTHELRKIYHAVVRGVPESAGRLVHWVVKNADDSFVQVCREGEPGALRCELSFHLLQTNGETSLLEIELFTGRTHQIRVQMAAAGHPVLGDDKYGDREFNKLHKKKLQQLLAKRLEIDGHVFESLRELEL</sequence>
<dbReference type="GO" id="GO:0001522">
    <property type="term" value="P:pseudouridine synthesis"/>
    <property type="evidence" value="ECO:0007669"/>
    <property type="project" value="InterPro"/>
</dbReference>
<keyword evidence="2" id="KW-0413">Isomerase</keyword>
<proteinExistence type="predicted"/>
<dbReference type="Pfam" id="PF00849">
    <property type="entry name" value="PseudoU_synth_2"/>
    <property type="match status" value="1"/>
</dbReference>
<dbReference type="EMBL" id="VSSQ01099805">
    <property type="protein sequence ID" value="MPN42217.1"/>
    <property type="molecule type" value="Genomic_DNA"/>
</dbReference>
<dbReference type="SUPFAM" id="SSF55120">
    <property type="entry name" value="Pseudouridine synthase"/>
    <property type="match status" value="1"/>
</dbReference>
<organism evidence="2">
    <name type="scientific">bioreactor metagenome</name>
    <dbReference type="NCBI Taxonomy" id="1076179"/>
    <lineage>
        <taxon>unclassified sequences</taxon>
        <taxon>metagenomes</taxon>
        <taxon>ecological metagenomes</taxon>
    </lineage>
</organism>
<dbReference type="Gene3D" id="3.30.2350.10">
    <property type="entry name" value="Pseudouridine synthase"/>
    <property type="match status" value="1"/>
</dbReference>
<comment type="caution">
    <text evidence="2">The sequence shown here is derived from an EMBL/GenBank/DDBJ whole genome shotgun (WGS) entry which is preliminary data.</text>
</comment>
<dbReference type="GO" id="GO:0003723">
    <property type="term" value="F:RNA binding"/>
    <property type="evidence" value="ECO:0007669"/>
    <property type="project" value="InterPro"/>
</dbReference>
<dbReference type="CDD" id="cd02869">
    <property type="entry name" value="PseudoU_synth_RluA_like"/>
    <property type="match status" value="1"/>
</dbReference>
<dbReference type="EC" id="5.4.99.24" evidence="2"/>
<dbReference type="InterPro" id="IPR050188">
    <property type="entry name" value="RluA_PseudoU_synthase"/>
</dbReference>
<protein>
    <submittedName>
        <fullName evidence="2">Ribosomal large subunit pseudouridine synthase C</fullName>
        <ecNumber evidence="2">5.4.99.24</ecNumber>
    </submittedName>
</protein>
<dbReference type="PANTHER" id="PTHR21600">
    <property type="entry name" value="MITOCHONDRIAL RNA PSEUDOURIDINE SYNTHASE"/>
    <property type="match status" value="1"/>
</dbReference>
<dbReference type="GO" id="GO:0160141">
    <property type="term" value="F:23S rRNA pseudouridine(955/2504/2580) synthase activity"/>
    <property type="evidence" value="ECO:0007669"/>
    <property type="project" value="UniProtKB-EC"/>
</dbReference>
<dbReference type="InterPro" id="IPR006145">
    <property type="entry name" value="PsdUridine_synth_RsuA/RluA"/>
</dbReference>
<reference evidence="2" key="1">
    <citation type="submission" date="2019-08" db="EMBL/GenBank/DDBJ databases">
        <authorList>
            <person name="Kucharzyk K."/>
            <person name="Murdoch R.W."/>
            <person name="Higgins S."/>
            <person name="Loffler F."/>
        </authorList>
    </citation>
    <scope>NUCLEOTIDE SEQUENCE</scope>
</reference>
<dbReference type="InterPro" id="IPR020103">
    <property type="entry name" value="PsdUridine_synth_cat_dom_sf"/>
</dbReference>